<proteinExistence type="predicted"/>
<name>A0A4U7KZC0_9BASI</name>
<dbReference type="KEGG" id="sgra:EX895_001531"/>
<reference evidence="1 2" key="1">
    <citation type="submission" date="2019-05" db="EMBL/GenBank/DDBJ databases">
        <title>Sporisorium graminicola CBS 10092 draft sequencing and annotation.</title>
        <authorList>
            <person name="Solano-Gonzalez S."/>
            <person name="Caddick M.X."/>
            <person name="Darby A."/>
        </authorList>
    </citation>
    <scope>NUCLEOTIDE SEQUENCE [LARGE SCALE GENOMIC DNA]</scope>
    <source>
        <strain evidence="1 2">CBS 10092</strain>
    </source>
</reference>
<dbReference type="RefSeq" id="XP_029741731.1">
    <property type="nucleotide sequence ID" value="XM_029882130.1"/>
</dbReference>
<dbReference type="EMBL" id="SRRM01000004">
    <property type="protein sequence ID" value="TKY89746.1"/>
    <property type="molecule type" value="Genomic_DNA"/>
</dbReference>
<dbReference type="Proteomes" id="UP000306050">
    <property type="component" value="Chromosome SGRAM_11"/>
</dbReference>
<dbReference type="AlphaFoldDB" id="A0A4U7KZC0"/>
<organism evidence="1 2">
    <name type="scientific">Sporisorium graminicola</name>
    <dbReference type="NCBI Taxonomy" id="280036"/>
    <lineage>
        <taxon>Eukaryota</taxon>
        <taxon>Fungi</taxon>
        <taxon>Dikarya</taxon>
        <taxon>Basidiomycota</taxon>
        <taxon>Ustilaginomycotina</taxon>
        <taxon>Ustilaginomycetes</taxon>
        <taxon>Ustilaginales</taxon>
        <taxon>Ustilaginaceae</taxon>
        <taxon>Sporisorium</taxon>
    </lineage>
</organism>
<protein>
    <submittedName>
        <fullName evidence="1">Uncharacterized protein</fullName>
    </submittedName>
</protein>
<keyword evidence="2" id="KW-1185">Reference proteome</keyword>
<dbReference type="GeneID" id="40724426"/>
<evidence type="ECO:0000313" key="2">
    <source>
        <dbReference type="Proteomes" id="UP000306050"/>
    </source>
</evidence>
<sequence length="92" mass="10784">MYVLNIIRPSRHDRLVGDHLYVLNIRNNPYALNIRDDLYALNVGDVRAQHHMRHDRYTTFCRCGSCLLTVYALITKYQTSIPCPRRAAPRII</sequence>
<accession>A0A4U7KZC0</accession>
<comment type="caution">
    <text evidence="1">The sequence shown here is derived from an EMBL/GenBank/DDBJ whole genome shotgun (WGS) entry which is preliminary data.</text>
</comment>
<evidence type="ECO:0000313" key="1">
    <source>
        <dbReference type="EMBL" id="TKY89746.1"/>
    </source>
</evidence>
<gene>
    <name evidence="1" type="ORF">EX895_001531</name>
</gene>